<proteinExistence type="predicted"/>
<keyword evidence="4" id="KW-1185">Reference proteome</keyword>
<dbReference type="EMBL" id="CP071249">
    <property type="protein sequence ID" value="UUF07207.1"/>
    <property type="molecule type" value="Genomic_DNA"/>
</dbReference>
<dbReference type="AlphaFoldDB" id="A0A9Q9FJU3"/>
<protein>
    <submittedName>
        <fullName evidence="3">Uncharacterized protein</fullName>
    </submittedName>
</protein>
<accession>A0A9Q9FJU3</accession>
<evidence type="ECO:0000256" key="1">
    <source>
        <dbReference type="SAM" id="Phobius"/>
    </source>
</evidence>
<dbReference type="EMBL" id="CP071250">
    <property type="protein sequence ID" value="UUF09704.1"/>
    <property type="molecule type" value="Genomic_DNA"/>
</dbReference>
<evidence type="ECO:0000313" key="4">
    <source>
        <dbReference type="Proteomes" id="UP001058016"/>
    </source>
</evidence>
<evidence type="ECO:0000313" key="3">
    <source>
        <dbReference type="EMBL" id="UUF09704.1"/>
    </source>
</evidence>
<evidence type="ECO:0000313" key="5">
    <source>
        <dbReference type="Proteomes" id="UP001058072"/>
    </source>
</evidence>
<name>A0A9Q9FJU3_9FIRM</name>
<organism evidence="3 5">
    <name type="scientific">Turicibacter bilis</name>
    <dbReference type="NCBI Taxonomy" id="2735723"/>
    <lineage>
        <taxon>Bacteria</taxon>
        <taxon>Bacillati</taxon>
        <taxon>Bacillota</taxon>
        <taxon>Erysipelotrichia</taxon>
        <taxon>Erysipelotrichales</taxon>
        <taxon>Turicibacteraceae</taxon>
        <taxon>Turicibacter</taxon>
    </lineage>
</organism>
<sequence length="145" mass="16755">MSPIKEWKDLEGTEFLELLTSGAELDAELYELAVKKVPQLVKQSKLVLKSSHKTMKQTMKSSKRTKKYYYKVSKAIMKLLKRDDIAHELKLELIELLKELTIKVEKCDERDQYFFSEQHKKTMGYGTVALFTVAAIYGVVTSKKS</sequence>
<reference evidence="3 4" key="1">
    <citation type="submission" date="2021-03" db="EMBL/GenBank/DDBJ databases">
        <title>Comparative Genomics and Metabolomics in the genus Turicibacter.</title>
        <authorList>
            <person name="Maki J."/>
            <person name="Looft T."/>
        </authorList>
    </citation>
    <scope>NUCLEOTIDE SEQUENCE</scope>
    <source>
        <strain evidence="3">ISU324</strain>
        <strain evidence="2 4">MMM721</strain>
    </source>
</reference>
<feature type="transmembrane region" description="Helical" evidence="1">
    <location>
        <begin position="122"/>
        <end position="140"/>
    </location>
</feature>
<keyword evidence="1" id="KW-0812">Transmembrane</keyword>
<keyword evidence="1" id="KW-1133">Transmembrane helix</keyword>
<gene>
    <name evidence="2" type="ORF">J0J69_01855</name>
    <name evidence="3" type="ORF">J0J70_08100</name>
</gene>
<keyword evidence="1" id="KW-0472">Membrane</keyword>
<dbReference type="Proteomes" id="UP001058016">
    <property type="component" value="Chromosome"/>
</dbReference>
<evidence type="ECO:0000313" key="2">
    <source>
        <dbReference type="EMBL" id="UUF07207.1"/>
    </source>
</evidence>
<dbReference type="Proteomes" id="UP001058072">
    <property type="component" value="Chromosome"/>
</dbReference>